<gene>
    <name evidence="1" type="ORF">B9T62_19005</name>
</gene>
<evidence type="ECO:0000313" key="1">
    <source>
        <dbReference type="EMBL" id="ASA22696.1"/>
    </source>
</evidence>
<sequence>MVVDMDNNKTDIIGKLIEVSYGVDYTDRYFRPANLHTYVFEQDKQRYVWQSKYRCQQELTEDSTYHLKVAVGERLLGGRGLSISDVEFVSEMTIKDNVIHLTTE</sequence>
<dbReference type="AlphaFoldDB" id="A0A2Z2K7Z8"/>
<dbReference type="EMBL" id="CP021780">
    <property type="protein sequence ID" value="ASA22696.1"/>
    <property type="molecule type" value="Genomic_DNA"/>
</dbReference>
<evidence type="ECO:0000313" key="2">
    <source>
        <dbReference type="Proteomes" id="UP000249890"/>
    </source>
</evidence>
<protein>
    <submittedName>
        <fullName evidence="1">Uncharacterized protein</fullName>
    </submittedName>
</protein>
<reference evidence="1 2" key="1">
    <citation type="submission" date="2017-06" db="EMBL/GenBank/DDBJ databases">
        <title>Complete genome sequence of Paenibacillus donghaensis KCTC 13049T isolated from East Sea sediment, South Korea.</title>
        <authorList>
            <person name="Jung B.K."/>
            <person name="Hong S.-J."/>
            <person name="Shin J.-H."/>
        </authorList>
    </citation>
    <scope>NUCLEOTIDE SEQUENCE [LARGE SCALE GENOMIC DNA]</scope>
    <source>
        <strain evidence="1 2">KCTC 13049</strain>
    </source>
</reference>
<dbReference type="KEGG" id="pdh:B9T62_19005"/>
<name>A0A2Z2K7Z8_9BACL</name>
<organism evidence="1 2">
    <name type="scientific">Paenibacillus donghaensis</name>
    <dbReference type="NCBI Taxonomy" id="414771"/>
    <lineage>
        <taxon>Bacteria</taxon>
        <taxon>Bacillati</taxon>
        <taxon>Bacillota</taxon>
        <taxon>Bacilli</taxon>
        <taxon>Bacillales</taxon>
        <taxon>Paenibacillaceae</taxon>
        <taxon>Paenibacillus</taxon>
    </lineage>
</organism>
<keyword evidence="2" id="KW-1185">Reference proteome</keyword>
<dbReference type="Proteomes" id="UP000249890">
    <property type="component" value="Chromosome"/>
</dbReference>
<proteinExistence type="predicted"/>
<accession>A0A2Z2K7Z8</accession>